<proteinExistence type="inferred from homology"/>
<keyword evidence="4" id="KW-0547">Nucleotide-binding</keyword>
<dbReference type="PANTHER" id="PTHR42960">
    <property type="entry name" value="YCF46 PROTEIN"/>
    <property type="match status" value="1"/>
</dbReference>
<dbReference type="AlphaFoldDB" id="A0A1Z1MGU5"/>
<dbReference type="InterPro" id="IPR003959">
    <property type="entry name" value="ATPase_AAA_core"/>
</dbReference>
<dbReference type="GO" id="GO:0005524">
    <property type="term" value="F:ATP binding"/>
    <property type="evidence" value="ECO:0007669"/>
    <property type="project" value="UniProtKB-KW"/>
</dbReference>
<dbReference type="Pfam" id="PF00004">
    <property type="entry name" value="AAA"/>
    <property type="match status" value="1"/>
</dbReference>
<feature type="domain" description="AAA+ ATPase" evidence="8">
    <location>
        <begin position="252"/>
        <end position="386"/>
    </location>
</feature>
<dbReference type="CDD" id="cd19507">
    <property type="entry name" value="RecA-like_Ycf46-like"/>
    <property type="match status" value="1"/>
</dbReference>
<evidence type="ECO:0000256" key="2">
    <source>
        <dbReference type="ARBA" id="ARBA00022528"/>
    </source>
</evidence>
<evidence type="ECO:0000256" key="5">
    <source>
        <dbReference type="ARBA" id="ARBA00022840"/>
    </source>
</evidence>
<evidence type="ECO:0000256" key="7">
    <source>
        <dbReference type="ARBA" id="ARBA00040480"/>
    </source>
</evidence>
<accession>A0A1Z1MGU5</accession>
<dbReference type="InterPro" id="IPR052381">
    <property type="entry name" value="AAA_domain_protein"/>
</dbReference>
<keyword evidence="5" id="KW-0067">ATP-binding</keyword>
<comment type="similarity">
    <text evidence="6">Belongs to the AAA ATPase family. Highly divergent.</text>
</comment>
<dbReference type="SMART" id="SM00382">
    <property type="entry name" value="AAA"/>
    <property type="match status" value="1"/>
</dbReference>
<dbReference type="EMBL" id="MF101436">
    <property type="protein sequence ID" value="ARW65082.1"/>
    <property type="molecule type" value="Genomic_DNA"/>
</dbReference>
<protein>
    <recommendedName>
        <fullName evidence="7">Uncharacterized AAA domain-containing protein ycf46</fullName>
    </recommendedName>
</protein>
<dbReference type="PANTHER" id="PTHR42960:SF1">
    <property type="entry name" value="YCF46 PROTEIN"/>
    <property type="match status" value="1"/>
</dbReference>
<evidence type="ECO:0000256" key="1">
    <source>
        <dbReference type="ARBA" id="ARBA00004229"/>
    </source>
</evidence>
<evidence type="ECO:0000313" key="9">
    <source>
        <dbReference type="EMBL" id="ARW65082.1"/>
    </source>
</evidence>
<dbReference type="Gene3D" id="3.40.50.300">
    <property type="entry name" value="P-loop containing nucleotide triphosphate hydrolases"/>
    <property type="match status" value="1"/>
</dbReference>
<reference evidence="9" key="1">
    <citation type="journal article" date="2017" name="J. Phycol.">
        <title>Analysis of chloroplast genomes and a supermatrix inform reclassification of the Rhodomelaceae (Rhodophyta).</title>
        <authorList>
            <person name="Diaz-Tapia P."/>
            <person name="Maggs C.A."/>
            <person name="West J.A."/>
            <person name="Verbruggen H."/>
        </authorList>
    </citation>
    <scope>NUCLEOTIDE SEQUENCE</scope>
    <source>
        <strain evidence="9">PD888</strain>
    </source>
</reference>
<evidence type="ECO:0000256" key="4">
    <source>
        <dbReference type="ARBA" id="ARBA00022741"/>
    </source>
</evidence>
<keyword evidence="2 9" id="KW-0150">Chloroplast</keyword>
<comment type="subcellular location">
    <subcellularLocation>
        <location evidence="1">Plastid</location>
        <location evidence="1">Chloroplast</location>
    </subcellularLocation>
</comment>
<dbReference type="InterPro" id="IPR003593">
    <property type="entry name" value="AAA+_ATPase"/>
</dbReference>
<evidence type="ECO:0000256" key="6">
    <source>
        <dbReference type="ARBA" id="ARBA00038088"/>
    </source>
</evidence>
<keyword evidence="3 9" id="KW-0934">Plastid</keyword>
<dbReference type="InterPro" id="IPR027417">
    <property type="entry name" value="P-loop_NTPase"/>
</dbReference>
<dbReference type="Gene3D" id="1.10.8.60">
    <property type="match status" value="1"/>
</dbReference>
<dbReference type="RefSeq" id="YP_009395896.1">
    <property type="nucleotide sequence ID" value="NC_035280.1"/>
</dbReference>
<sequence length="482" mass="56424">MTFETNMQSLLSSKNFLIYIVTEEEERLEYALNYISKKIFQQNICNWDFINGYNHNPNYNTNTKKNPLEALENIKNINTKICLFKDFSFFINDISIIRKLKNINSSQNNEKYIIMSSAEIEIPTTLREYIALIYFPLPSKIEIKLELKRLFKILNIYNHISFKDLTIAYQGFSINRIRKSISQTIINEKLNENIINKILEEKKEIIQQTKILDFYNSDKNLKDIAGLKNLKKWLKVRNNAFSEKAHNYGITTPKGILLVGIQGTGKSLSAKAIAVEWRLPLLKLDISKIFAGILGESESNIKKVIDICEQIEPCILWVDEIDKIFNKNSQNDSGTTNRINNIFLTWLSEKTSNVFIVATANNISHLPIEILRKGRFDEIFFVDLPNFEERINIFKIHLEKVRKLTWYKYNIYYLSQISNYFSGAEIEQAINEAMYTAFYEDREFNTYDIRNSITNTVPLSFTNRENINELQQWLKSGKFRSA</sequence>
<dbReference type="GO" id="GO:0009507">
    <property type="term" value="C:chloroplast"/>
    <property type="evidence" value="ECO:0007669"/>
    <property type="project" value="UniProtKB-SubCell"/>
</dbReference>
<geneLocation type="chloroplast" evidence="9"/>
<organism evidence="9">
    <name type="scientific">Dasya naccarioides</name>
    <dbReference type="NCBI Taxonomy" id="2007180"/>
    <lineage>
        <taxon>Eukaryota</taxon>
        <taxon>Rhodophyta</taxon>
        <taxon>Florideophyceae</taxon>
        <taxon>Rhodymeniophycidae</taxon>
        <taxon>Ceramiales</taxon>
        <taxon>Dasyaceae</taxon>
        <taxon>Dasya</taxon>
    </lineage>
</organism>
<dbReference type="SUPFAM" id="SSF52540">
    <property type="entry name" value="P-loop containing nucleoside triphosphate hydrolases"/>
    <property type="match status" value="1"/>
</dbReference>
<evidence type="ECO:0000256" key="3">
    <source>
        <dbReference type="ARBA" id="ARBA00022640"/>
    </source>
</evidence>
<dbReference type="GeneID" id="33358003"/>
<dbReference type="GO" id="GO:0016887">
    <property type="term" value="F:ATP hydrolysis activity"/>
    <property type="evidence" value="ECO:0007669"/>
    <property type="project" value="InterPro"/>
</dbReference>
<gene>
    <name evidence="9" type="primary">ycf46</name>
</gene>
<evidence type="ECO:0000259" key="8">
    <source>
        <dbReference type="SMART" id="SM00382"/>
    </source>
</evidence>
<name>A0A1Z1MGU5_9FLOR</name>